<dbReference type="PROSITE" id="PS01351">
    <property type="entry name" value="MAPK"/>
    <property type="match status" value="1"/>
</dbReference>
<evidence type="ECO:0000256" key="8">
    <source>
        <dbReference type="PROSITE-ProRule" id="PRU10141"/>
    </source>
</evidence>
<feature type="compositionally biased region" description="Polar residues" evidence="10">
    <location>
        <begin position="957"/>
        <end position="982"/>
    </location>
</feature>
<dbReference type="Pfam" id="PF00069">
    <property type="entry name" value="Pkinase"/>
    <property type="match status" value="1"/>
</dbReference>
<comment type="catalytic activity">
    <reaction evidence="7">
        <text>L-seryl-[protein] + ATP = O-phospho-L-seryl-[protein] + ADP + H(+)</text>
        <dbReference type="Rhea" id="RHEA:17989"/>
        <dbReference type="Rhea" id="RHEA-COMP:9863"/>
        <dbReference type="Rhea" id="RHEA-COMP:11604"/>
        <dbReference type="ChEBI" id="CHEBI:15378"/>
        <dbReference type="ChEBI" id="CHEBI:29999"/>
        <dbReference type="ChEBI" id="CHEBI:30616"/>
        <dbReference type="ChEBI" id="CHEBI:83421"/>
        <dbReference type="ChEBI" id="CHEBI:456216"/>
        <dbReference type="EC" id="2.7.11.24"/>
    </reaction>
</comment>
<keyword evidence="2 9" id="KW-0808">Transferase</keyword>
<dbReference type="PANTHER" id="PTHR24055">
    <property type="entry name" value="MITOGEN-ACTIVATED PROTEIN KINASE"/>
    <property type="match status" value="1"/>
</dbReference>
<organism evidence="12 13">
    <name type="scientific">Saccoglossus kowalevskii</name>
    <name type="common">Acorn worm</name>
    <dbReference type="NCBI Taxonomy" id="10224"/>
    <lineage>
        <taxon>Eukaryota</taxon>
        <taxon>Metazoa</taxon>
        <taxon>Hemichordata</taxon>
        <taxon>Enteropneusta</taxon>
        <taxon>Harrimaniidae</taxon>
        <taxon>Saccoglossus</taxon>
    </lineage>
</organism>
<evidence type="ECO:0000256" key="2">
    <source>
        <dbReference type="ARBA" id="ARBA00022679"/>
    </source>
</evidence>
<evidence type="ECO:0000256" key="9">
    <source>
        <dbReference type="RuleBase" id="RU361165"/>
    </source>
</evidence>
<evidence type="ECO:0000256" key="4">
    <source>
        <dbReference type="ARBA" id="ARBA00022777"/>
    </source>
</evidence>
<evidence type="ECO:0000313" key="13">
    <source>
        <dbReference type="RefSeq" id="XP_006818890.1"/>
    </source>
</evidence>
<dbReference type="InterPro" id="IPR000719">
    <property type="entry name" value="Prot_kinase_dom"/>
</dbReference>
<feature type="compositionally biased region" description="Basic and acidic residues" evidence="10">
    <location>
        <begin position="614"/>
        <end position="633"/>
    </location>
</feature>
<feature type="domain" description="Protein kinase" evidence="11">
    <location>
        <begin position="28"/>
        <end position="324"/>
    </location>
</feature>
<evidence type="ECO:0000313" key="12">
    <source>
        <dbReference type="Proteomes" id="UP000694865"/>
    </source>
</evidence>
<dbReference type="InterPro" id="IPR003527">
    <property type="entry name" value="MAP_kinase_CS"/>
</dbReference>
<keyword evidence="9" id="KW-0460">Magnesium</keyword>
<feature type="compositionally biased region" description="Basic and acidic residues" evidence="10">
    <location>
        <begin position="550"/>
        <end position="559"/>
    </location>
</feature>
<dbReference type="RefSeq" id="XP_006818890.1">
    <property type="nucleotide sequence ID" value="XM_006818827.1"/>
</dbReference>
<dbReference type="Gene3D" id="1.10.510.10">
    <property type="entry name" value="Transferase(Phosphotransferase) domain 1"/>
    <property type="match status" value="1"/>
</dbReference>
<comment type="activity regulation">
    <text evidence="9">Activated by threonine and tyrosine phosphorylation.</text>
</comment>
<feature type="compositionally biased region" description="Basic and acidic residues" evidence="10">
    <location>
        <begin position="394"/>
        <end position="410"/>
    </location>
</feature>
<feature type="binding site" evidence="8">
    <location>
        <position position="58"/>
    </location>
    <ligand>
        <name>ATP</name>
        <dbReference type="ChEBI" id="CHEBI:30616"/>
    </ligand>
</feature>
<dbReference type="Proteomes" id="UP000694865">
    <property type="component" value="Unplaced"/>
</dbReference>
<evidence type="ECO:0000256" key="5">
    <source>
        <dbReference type="ARBA" id="ARBA00022840"/>
    </source>
</evidence>
<comment type="catalytic activity">
    <reaction evidence="6 9">
        <text>L-threonyl-[protein] + ATP = O-phospho-L-threonyl-[protein] + ADP + H(+)</text>
        <dbReference type="Rhea" id="RHEA:46608"/>
        <dbReference type="Rhea" id="RHEA-COMP:11060"/>
        <dbReference type="Rhea" id="RHEA-COMP:11605"/>
        <dbReference type="ChEBI" id="CHEBI:15378"/>
        <dbReference type="ChEBI" id="CHEBI:30013"/>
        <dbReference type="ChEBI" id="CHEBI:30616"/>
        <dbReference type="ChEBI" id="CHEBI:61977"/>
        <dbReference type="ChEBI" id="CHEBI:456216"/>
        <dbReference type="EC" id="2.7.11.24"/>
    </reaction>
</comment>
<dbReference type="PROSITE" id="PS50011">
    <property type="entry name" value="PROTEIN_KINASE_DOM"/>
    <property type="match status" value="1"/>
</dbReference>
<gene>
    <name evidence="13" type="primary">LOC100376580</name>
</gene>
<keyword evidence="4 9" id="KW-0418">Kinase</keyword>
<comment type="similarity">
    <text evidence="9">Belongs to the protein kinase superfamily. Ser/Thr protein kinase family. MAP kinase subfamily.</text>
</comment>
<dbReference type="EC" id="2.7.11.24" evidence="9"/>
<keyword evidence="3 8" id="KW-0547">Nucleotide-binding</keyword>
<feature type="region of interest" description="Disordered" evidence="10">
    <location>
        <begin position="889"/>
        <end position="916"/>
    </location>
</feature>
<dbReference type="Gene3D" id="3.30.200.20">
    <property type="entry name" value="Phosphorylase Kinase, domain 1"/>
    <property type="match status" value="1"/>
</dbReference>
<dbReference type="InterPro" id="IPR017441">
    <property type="entry name" value="Protein_kinase_ATP_BS"/>
</dbReference>
<name>A0ABM0MFU9_SACKO</name>
<dbReference type="InterPro" id="IPR050117">
    <property type="entry name" value="MAPK"/>
</dbReference>
<sequence>MQEAMLRNLQALSKRSLDVSFDLDNTKYTPIENIGSGAYGVVCSAVDKKTLDKVAIKKIPNTFDVLVTAKRTYRELKILKHFKHDNVITIKDILKPTDPLQAFKDVYVVLDLMESDLHQIIHSQQPLTDEHCRYFLYQILRGLKYIHSANVIHRDLKPSNLLVNENCDLKIGDFGMARGVMQTSSSDEANKVFMTTYVATRWYRAPELLCYSDDYSQAVDIWSVGCIFAEMLDRKHLFRGKNFVHQMDLITDILGQPPDCVLDMITSDQVKNYFRRKYRNKLPLPWKLKIPKANNDALDLLTKMTMFDPKLRITAEEALKHPYLSEYHSPDSEPICFPKFDFSFEKQVMTKDSIKQAIVDLITEFHQPKKTRSIPLELFLKPAPKPDASIAKKVPLDESNKHGDDKKDLSTSDLLQSQWQSLLQFSKDQKEKVNDSVETGNLGKGTQVNVFKVPETSSKMASLVMKDEEISSQTHLLMPKIETGIRDVGSVNCDIVMKSASLLCDKEETVTMTAKEQNSLDMPTTDVLMVSATGEGPKTNLGQKDLVSMETKENDEKPGDLAGRQKTISMDTKALIKAALLNSAMRNKKGQTDVSSSSNQSKGGGKMPVTALSRQREREEKRKQKLHKSLERQKKLKDKKKAKEEEEGLLLTDSDKKLLERWNTMQATTKPFVHPIRNHIKDLEELKASKTTGHSKNNETLGEVSVLKVKMLQNGLSYMRESLHIQESNGQVGIHLPVTSLNHSVTTINQPITSENQSTDIAQHTFFNPQSEVLELSTGSQLTNSPSLDKQVTTATSVSNQSSIDSTFSMKAKEERMDQQIDVLGLKNVDQGSQLHYDFLGSFQSESQTTTISPDDSSVAPSQLLSSVDPQSVSVNSVTSIPSNLTSLPLNVGGESTVEYRTPTERDTPSPPTNLHSPPTYSAAIEAKLSQSLAFTDAAEHCQESLHVGVLTSNTDLYPRQHNTSQSSNQVPHPQDLNTKAANSPPDVAMVTKQLSRSMMEDTLPPLLQLTPKGDGSGYGLGFDFDELLSQSLVGVPSMPVVQEEPVAKRSFKPDSAPLSASLIADWLDVRHLDQAEMTALQQELGITSPVTLGADFTANQ</sequence>
<feature type="region of interest" description="Disordered" evidence="10">
    <location>
        <begin position="586"/>
        <end position="647"/>
    </location>
</feature>
<evidence type="ECO:0000259" key="11">
    <source>
        <dbReference type="PROSITE" id="PS50011"/>
    </source>
</evidence>
<proteinExistence type="inferred from homology"/>
<keyword evidence="1 9" id="KW-0723">Serine/threonine-protein kinase</keyword>
<comment type="cofactor">
    <cofactor evidence="9">
        <name>Mg(2+)</name>
        <dbReference type="ChEBI" id="CHEBI:18420"/>
    </cofactor>
</comment>
<dbReference type="PROSITE" id="PS00107">
    <property type="entry name" value="PROTEIN_KINASE_ATP"/>
    <property type="match status" value="1"/>
</dbReference>
<reference evidence="13" key="1">
    <citation type="submission" date="2025-08" db="UniProtKB">
        <authorList>
            <consortium name="RefSeq"/>
        </authorList>
    </citation>
    <scope>IDENTIFICATION</scope>
    <source>
        <tissue evidence="13">Testes</tissue>
    </source>
</reference>
<evidence type="ECO:0000256" key="10">
    <source>
        <dbReference type="SAM" id="MobiDB-lite"/>
    </source>
</evidence>
<feature type="region of interest" description="Disordered" evidence="10">
    <location>
        <begin position="389"/>
        <end position="410"/>
    </location>
</feature>
<evidence type="ECO:0000256" key="7">
    <source>
        <dbReference type="ARBA" id="ARBA00048312"/>
    </source>
</evidence>
<evidence type="ECO:0000256" key="3">
    <source>
        <dbReference type="ARBA" id="ARBA00022741"/>
    </source>
</evidence>
<feature type="region of interest" description="Disordered" evidence="10">
    <location>
        <begin position="533"/>
        <end position="566"/>
    </location>
</feature>
<dbReference type="CDD" id="cd07855">
    <property type="entry name" value="STKc_ERK5"/>
    <property type="match status" value="1"/>
</dbReference>
<keyword evidence="5 8" id="KW-0067">ATP-binding</keyword>
<evidence type="ECO:0000256" key="1">
    <source>
        <dbReference type="ARBA" id="ARBA00022527"/>
    </source>
</evidence>
<protein>
    <recommendedName>
        <fullName evidence="9">Mitogen-activated protein kinase</fullName>
        <ecNumber evidence="9">2.7.11.24</ecNumber>
    </recommendedName>
</protein>
<dbReference type="InterPro" id="IPR008271">
    <property type="entry name" value="Ser/Thr_kinase_AS"/>
</dbReference>
<feature type="region of interest" description="Disordered" evidence="10">
    <location>
        <begin position="957"/>
        <end position="985"/>
    </location>
</feature>
<dbReference type="SUPFAM" id="SSF56112">
    <property type="entry name" value="Protein kinase-like (PK-like)"/>
    <property type="match status" value="1"/>
</dbReference>
<keyword evidence="12" id="KW-1185">Reference proteome</keyword>
<dbReference type="PROSITE" id="PS00108">
    <property type="entry name" value="PROTEIN_KINASE_ST"/>
    <property type="match status" value="1"/>
</dbReference>
<accession>A0ABM0MFU9</accession>
<dbReference type="InterPro" id="IPR011009">
    <property type="entry name" value="Kinase-like_dom_sf"/>
</dbReference>
<evidence type="ECO:0000256" key="6">
    <source>
        <dbReference type="ARBA" id="ARBA00047592"/>
    </source>
</evidence>
<dbReference type="SMART" id="SM00220">
    <property type="entry name" value="S_TKc"/>
    <property type="match status" value="1"/>
</dbReference>
<dbReference type="GeneID" id="100376580"/>